<evidence type="ECO:0000313" key="6">
    <source>
        <dbReference type="Proteomes" id="UP001501747"/>
    </source>
</evidence>
<dbReference type="InterPro" id="IPR050204">
    <property type="entry name" value="AraC_XylS_family_regulators"/>
</dbReference>
<dbReference type="Pfam" id="PF12833">
    <property type="entry name" value="HTH_18"/>
    <property type="match status" value="1"/>
</dbReference>
<dbReference type="RefSeq" id="WP_344876650.1">
    <property type="nucleotide sequence ID" value="NZ_BAABAL010000014.1"/>
</dbReference>
<dbReference type="SUPFAM" id="SSF46689">
    <property type="entry name" value="Homeodomain-like"/>
    <property type="match status" value="1"/>
</dbReference>
<dbReference type="Gene3D" id="1.10.10.60">
    <property type="entry name" value="Homeodomain-like"/>
    <property type="match status" value="1"/>
</dbReference>
<dbReference type="PANTHER" id="PTHR46796">
    <property type="entry name" value="HTH-TYPE TRANSCRIPTIONAL ACTIVATOR RHAS-RELATED"/>
    <property type="match status" value="1"/>
</dbReference>
<dbReference type="InterPro" id="IPR046532">
    <property type="entry name" value="DUF6597"/>
</dbReference>
<comment type="caution">
    <text evidence="5">The sequence shown here is derived from an EMBL/GenBank/DDBJ whole genome shotgun (WGS) entry which is preliminary data.</text>
</comment>
<gene>
    <name evidence="5" type="ORF">GCM10022247_38420</name>
</gene>
<sequence>MGRDARGLGGAWVKHQRHAFPGPSADLEPYVARYWVVSWEYDEPYRQLIVPYPNVHLTFQGGRATVNGVASGHQVKVLDGHGGVLGVAFRPGVFRPFLGASVSTITDRVVDAAEIFPGALPGEPDVPEVEAFLRAHLPEPDARAQHAAEVVDKIIAEPGITRVDALARELGVSVRALQRMFSEHVGIGPKWVIRRYRLREVTERLAGGEPIDWAVLAADLGYSDQAHFVRDFRAMFGEPPTRYAQRY</sequence>
<evidence type="ECO:0000256" key="1">
    <source>
        <dbReference type="ARBA" id="ARBA00023015"/>
    </source>
</evidence>
<dbReference type="InterPro" id="IPR009057">
    <property type="entry name" value="Homeodomain-like_sf"/>
</dbReference>
<keyword evidence="3" id="KW-0804">Transcription</keyword>
<proteinExistence type="predicted"/>
<organism evidence="5 6">
    <name type="scientific">Allokutzneria multivorans</name>
    <dbReference type="NCBI Taxonomy" id="1142134"/>
    <lineage>
        <taxon>Bacteria</taxon>
        <taxon>Bacillati</taxon>
        <taxon>Actinomycetota</taxon>
        <taxon>Actinomycetes</taxon>
        <taxon>Pseudonocardiales</taxon>
        <taxon>Pseudonocardiaceae</taxon>
        <taxon>Allokutzneria</taxon>
    </lineage>
</organism>
<dbReference type="PROSITE" id="PS01124">
    <property type="entry name" value="HTH_ARAC_FAMILY_2"/>
    <property type="match status" value="1"/>
</dbReference>
<keyword evidence="1" id="KW-0805">Transcription regulation</keyword>
<evidence type="ECO:0000313" key="5">
    <source>
        <dbReference type="EMBL" id="GAA4012197.1"/>
    </source>
</evidence>
<feature type="domain" description="HTH araC/xylS-type" evidence="4">
    <location>
        <begin position="145"/>
        <end position="246"/>
    </location>
</feature>
<dbReference type="Proteomes" id="UP001501747">
    <property type="component" value="Unassembled WGS sequence"/>
</dbReference>
<protein>
    <submittedName>
        <fullName evidence="5">Helix-turn-helix domain-containing protein</fullName>
    </submittedName>
</protein>
<dbReference type="SMART" id="SM00342">
    <property type="entry name" value="HTH_ARAC"/>
    <property type="match status" value="1"/>
</dbReference>
<accession>A0ABP7SID6</accession>
<dbReference type="PANTHER" id="PTHR46796:SF15">
    <property type="entry name" value="BLL1074 PROTEIN"/>
    <property type="match status" value="1"/>
</dbReference>
<dbReference type="Pfam" id="PF20240">
    <property type="entry name" value="DUF6597"/>
    <property type="match status" value="1"/>
</dbReference>
<keyword evidence="2" id="KW-0238">DNA-binding</keyword>
<evidence type="ECO:0000259" key="4">
    <source>
        <dbReference type="PROSITE" id="PS01124"/>
    </source>
</evidence>
<reference evidence="6" key="1">
    <citation type="journal article" date="2019" name="Int. J. Syst. Evol. Microbiol.">
        <title>The Global Catalogue of Microorganisms (GCM) 10K type strain sequencing project: providing services to taxonomists for standard genome sequencing and annotation.</title>
        <authorList>
            <consortium name="The Broad Institute Genomics Platform"/>
            <consortium name="The Broad Institute Genome Sequencing Center for Infectious Disease"/>
            <person name="Wu L."/>
            <person name="Ma J."/>
        </authorList>
    </citation>
    <scope>NUCLEOTIDE SEQUENCE [LARGE SCALE GENOMIC DNA]</scope>
    <source>
        <strain evidence="6">JCM 17342</strain>
    </source>
</reference>
<dbReference type="EMBL" id="BAABAL010000014">
    <property type="protein sequence ID" value="GAA4012197.1"/>
    <property type="molecule type" value="Genomic_DNA"/>
</dbReference>
<name>A0ABP7SID6_9PSEU</name>
<evidence type="ECO:0000256" key="3">
    <source>
        <dbReference type="ARBA" id="ARBA00023163"/>
    </source>
</evidence>
<evidence type="ECO:0000256" key="2">
    <source>
        <dbReference type="ARBA" id="ARBA00023125"/>
    </source>
</evidence>
<dbReference type="InterPro" id="IPR018060">
    <property type="entry name" value="HTH_AraC"/>
</dbReference>
<keyword evidence="6" id="KW-1185">Reference proteome</keyword>